<dbReference type="EMBL" id="WTPW01003155">
    <property type="protein sequence ID" value="KAF0352493.1"/>
    <property type="molecule type" value="Genomic_DNA"/>
</dbReference>
<dbReference type="AlphaFoldDB" id="A0A8H3WXZ9"/>
<gene>
    <name evidence="1" type="ORF">F8M41_015217</name>
</gene>
<accession>A0A8H3WXZ9</accession>
<protein>
    <submittedName>
        <fullName evidence="1">Uncharacterized protein</fullName>
    </submittedName>
</protein>
<sequence>MDFGQIIEHFTRFYPNFPNLPVLNSIEDISRLMQNTSRTTNDRAMIALTVDYVARNRVHTNDRQSIRNATAYFLSLLHCRHRNQRIIYKDLARRVNRYNETRNRFHQGNSLRRSAYLRLSSSNN</sequence>
<keyword evidence="2" id="KW-1185">Reference proteome</keyword>
<proteinExistence type="predicted"/>
<name>A0A8H3WXZ9_GIGMA</name>
<organism evidence="1 2">
    <name type="scientific">Gigaspora margarita</name>
    <dbReference type="NCBI Taxonomy" id="4874"/>
    <lineage>
        <taxon>Eukaryota</taxon>
        <taxon>Fungi</taxon>
        <taxon>Fungi incertae sedis</taxon>
        <taxon>Mucoromycota</taxon>
        <taxon>Glomeromycotina</taxon>
        <taxon>Glomeromycetes</taxon>
        <taxon>Diversisporales</taxon>
        <taxon>Gigasporaceae</taxon>
        <taxon>Gigaspora</taxon>
    </lineage>
</organism>
<evidence type="ECO:0000313" key="2">
    <source>
        <dbReference type="Proteomes" id="UP000439903"/>
    </source>
</evidence>
<reference evidence="1 2" key="1">
    <citation type="journal article" date="2019" name="Environ. Microbiol.">
        <title>At the nexus of three kingdoms: the genome of the mycorrhizal fungus Gigaspora margarita provides insights into plant, endobacterial and fungal interactions.</title>
        <authorList>
            <person name="Venice F."/>
            <person name="Ghignone S."/>
            <person name="Salvioli di Fossalunga A."/>
            <person name="Amselem J."/>
            <person name="Novero M."/>
            <person name="Xianan X."/>
            <person name="Sedzielewska Toro K."/>
            <person name="Morin E."/>
            <person name="Lipzen A."/>
            <person name="Grigoriev I.V."/>
            <person name="Henrissat B."/>
            <person name="Martin F.M."/>
            <person name="Bonfante P."/>
        </authorList>
    </citation>
    <scope>NUCLEOTIDE SEQUENCE [LARGE SCALE GENOMIC DNA]</scope>
    <source>
        <strain evidence="1 2">BEG34</strain>
    </source>
</reference>
<dbReference type="OrthoDB" id="2338311at2759"/>
<evidence type="ECO:0000313" key="1">
    <source>
        <dbReference type="EMBL" id="KAF0352493.1"/>
    </source>
</evidence>
<dbReference type="Proteomes" id="UP000439903">
    <property type="component" value="Unassembled WGS sequence"/>
</dbReference>
<comment type="caution">
    <text evidence="1">The sequence shown here is derived from an EMBL/GenBank/DDBJ whole genome shotgun (WGS) entry which is preliminary data.</text>
</comment>